<accession>A0ABP0HHB1</accession>
<dbReference type="SMART" id="SM00184">
    <property type="entry name" value="RING"/>
    <property type="match status" value="1"/>
</dbReference>
<dbReference type="InterPro" id="IPR001841">
    <property type="entry name" value="Znf_RING"/>
</dbReference>
<dbReference type="CDD" id="cd16448">
    <property type="entry name" value="RING-H2"/>
    <property type="match status" value="1"/>
</dbReference>
<dbReference type="PANTHER" id="PTHR45977:SF4">
    <property type="entry name" value="RING-TYPE DOMAIN-CONTAINING PROTEIN"/>
    <property type="match status" value="1"/>
</dbReference>
<dbReference type="PANTHER" id="PTHR45977">
    <property type="entry name" value="TARGET OF ERK KINASE MPK-1"/>
    <property type="match status" value="1"/>
</dbReference>
<dbReference type="Gene3D" id="3.30.40.10">
    <property type="entry name" value="Zinc/RING finger domain, C3HC4 (zinc finger)"/>
    <property type="match status" value="1"/>
</dbReference>
<name>A0ABP0HHB1_9DINO</name>
<dbReference type="EMBL" id="CAXAMM010000914">
    <property type="protein sequence ID" value="CAK8989581.1"/>
    <property type="molecule type" value="Genomic_DNA"/>
</dbReference>
<comment type="caution">
    <text evidence="1">The sequence shown here is derived from an EMBL/GenBank/DDBJ whole genome shotgun (WGS) entry which is preliminary data.</text>
</comment>
<sequence length="196" mass="22413">MVCFPDCSAFFNQRLVLEKRTEVMLWRESSTESWGLEIGKADDGLFIQSLLQDSPSIARWHREHPDPHFRIWPAYAILTVNGRETSDEMMEELRSANVVEMTLSSLLTPLQRATYVALRQQHRERKRWIAVSALLSDVEVATGAGQCSICLEEMEEGSQIVKLPCGHLFHKTCVSKWLRTGSQTCPLCKEQFRVDA</sequence>
<proteinExistence type="predicted"/>
<dbReference type="Proteomes" id="UP001642464">
    <property type="component" value="Unassembled WGS sequence"/>
</dbReference>
<dbReference type="SMART" id="SM00744">
    <property type="entry name" value="RINGv"/>
    <property type="match status" value="1"/>
</dbReference>
<dbReference type="InterPro" id="IPR011016">
    <property type="entry name" value="Znf_RING-CH"/>
</dbReference>
<evidence type="ECO:0000313" key="2">
    <source>
        <dbReference type="Proteomes" id="UP001642464"/>
    </source>
</evidence>
<evidence type="ECO:0000313" key="1">
    <source>
        <dbReference type="EMBL" id="CAK8989581.1"/>
    </source>
</evidence>
<dbReference type="SUPFAM" id="SSF57850">
    <property type="entry name" value="RING/U-box"/>
    <property type="match status" value="1"/>
</dbReference>
<dbReference type="PROSITE" id="PS50089">
    <property type="entry name" value="ZF_RING_2"/>
    <property type="match status" value="1"/>
</dbReference>
<keyword evidence="2" id="KW-1185">Reference proteome</keyword>
<dbReference type="GO" id="GO:0016740">
    <property type="term" value="F:transferase activity"/>
    <property type="evidence" value="ECO:0007669"/>
    <property type="project" value="UniProtKB-KW"/>
</dbReference>
<keyword evidence="1" id="KW-0808">Transferase</keyword>
<protein>
    <submittedName>
        <fullName evidence="1">Probable E3 ubiquitin-protein ligase XERICO (RING-type E3 ubiquitin transferase XERICO)</fullName>
    </submittedName>
</protein>
<gene>
    <name evidence="1" type="ORF">SCF082_LOCUS1867</name>
</gene>
<reference evidence="1 2" key="1">
    <citation type="submission" date="2024-02" db="EMBL/GenBank/DDBJ databases">
        <authorList>
            <person name="Chen Y."/>
            <person name="Shah S."/>
            <person name="Dougan E. K."/>
            <person name="Thang M."/>
            <person name="Chan C."/>
        </authorList>
    </citation>
    <scope>NUCLEOTIDE SEQUENCE [LARGE SCALE GENOMIC DNA]</scope>
</reference>
<dbReference type="InterPro" id="IPR013083">
    <property type="entry name" value="Znf_RING/FYVE/PHD"/>
</dbReference>
<dbReference type="InterPro" id="IPR001478">
    <property type="entry name" value="PDZ"/>
</dbReference>
<organism evidence="1 2">
    <name type="scientific">Durusdinium trenchii</name>
    <dbReference type="NCBI Taxonomy" id="1381693"/>
    <lineage>
        <taxon>Eukaryota</taxon>
        <taxon>Sar</taxon>
        <taxon>Alveolata</taxon>
        <taxon>Dinophyceae</taxon>
        <taxon>Suessiales</taxon>
        <taxon>Symbiodiniaceae</taxon>
        <taxon>Durusdinium</taxon>
    </lineage>
</organism>
<dbReference type="PROSITE" id="PS50106">
    <property type="entry name" value="PDZ"/>
    <property type="match status" value="1"/>
</dbReference>
<dbReference type="Pfam" id="PF13639">
    <property type="entry name" value="zf-RING_2"/>
    <property type="match status" value="1"/>
</dbReference>